<evidence type="ECO:0000256" key="4">
    <source>
        <dbReference type="ARBA" id="ARBA00023235"/>
    </source>
</evidence>
<gene>
    <name evidence="8" type="ORF">HH304_03355</name>
</gene>
<dbReference type="EMBL" id="JABBNU010000002">
    <property type="protein sequence ID" value="NMM47421.1"/>
    <property type="molecule type" value="Genomic_DNA"/>
</dbReference>
<keyword evidence="9" id="KW-1185">Reference proteome</keyword>
<evidence type="ECO:0000259" key="7">
    <source>
        <dbReference type="PROSITE" id="PS50059"/>
    </source>
</evidence>
<comment type="catalytic activity">
    <reaction evidence="1 5 6">
        <text>[protein]-peptidylproline (omega=180) = [protein]-peptidylproline (omega=0)</text>
        <dbReference type="Rhea" id="RHEA:16237"/>
        <dbReference type="Rhea" id="RHEA-COMP:10747"/>
        <dbReference type="Rhea" id="RHEA-COMP:10748"/>
        <dbReference type="ChEBI" id="CHEBI:83833"/>
        <dbReference type="ChEBI" id="CHEBI:83834"/>
        <dbReference type="EC" id="5.2.1.8"/>
    </reaction>
</comment>
<evidence type="ECO:0000313" key="8">
    <source>
        <dbReference type="EMBL" id="NMM47421.1"/>
    </source>
</evidence>
<dbReference type="SUPFAM" id="SSF54534">
    <property type="entry name" value="FKBP-like"/>
    <property type="match status" value="1"/>
</dbReference>
<evidence type="ECO:0000256" key="6">
    <source>
        <dbReference type="RuleBase" id="RU003915"/>
    </source>
</evidence>
<comment type="similarity">
    <text evidence="2 6">Belongs to the FKBP-type PPIase family.</text>
</comment>
<comment type="caution">
    <text evidence="8">The sequence shown here is derived from an EMBL/GenBank/DDBJ whole genome shotgun (WGS) entry which is preliminary data.</text>
</comment>
<organism evidence="8 9">
    <name type="scientific">Marinigracilibium pacificum</name>
    <dbReference type="NCBI Taxonomy" id="2729599"/>
    <lineage>
        <taxon>Bacteria</taxon>
        <taxon>Pseudomonadati</taxon>
        <taxon>Bacteroidota</taxon>
        <taxon>Cytophagia</taxon>
        <taxon>Cytophagales</taxon>
        <taxon>Flammeovirgaceae</taxon>
        <taxon>Marinigracilibium</taxon>
    </lineage>
</organism>
<dbReference type="Pfam" id="PF00254">
    <property type="entry name" value="FKBP_C"/>
    <property type="match status" value="1"/>
</dbReference>
<protein>
    <recommendedName>
        <fullName evidence="6">Peptidyl-prolyl cis-trans isomerase</fullName>
        <ecNumber evidence="6">5.2.1.8</ecNumber>
    </recommendedName>
</protein>
<accession>A0A848IW06</accession>
<dbReference type="PANTHER" id="PTHR43811:SF19">
    <property type="entry name" value="39 KDA FK506-BINDING NUCLEAR PROTEIN"/>
    <property type="match status" value="1"/>
</dbReference>
<dbReference type="FunFam" id="3.10.50.40:FF:000006">
    <property type="entry name" value="Peptidyl-prolyl cis-trans isomerase"/>
    <property type="match status" value="1"/>
</dbReference>
<dbReference type="PROSITE" id="PS50059">
    <property type="entry name" value="FKBP_PPIASE"/>
    <property type="match status" value="1"/>
</dbReference>
<dbReference type="InterPro" id="IPR001179">
    <property type="entry name" value="PPIase_FKBP_dom"/>
</dbReference>
<dbReference type="GO" id="GO:0003755">
    <property type="term" value="F:peptidyl-prolyl cis-trans isomerase activity"/>
    <property type="evidence" value="ECO:0007669"/>
    <property type="project" value="UniProtKB-UniRule"/>
</dbReference>
<keyword evidence="3 5" id="KW-0697">Rotamase</keyword>
<dbReference type="Proteomes" id="UP000559010">
    <property type="component" value="Unassembled WGS sequence"/>
</dbReference>
<proteinExistence type="inferred from homology"/>
<dbReference type="EC" id="5.2.1.8" evidence="6"/>
<evidence type="ECO:0000256" key="3">
    <source>
        <dbReference type="ARBA" id="ARBA00023110"/>
    </source>
</evidence>
<evidence type="ECO:0000256" key="1">
    <source>
        <dbReference type="ARBA" id="ARBA00000971"/>
    </source>
</evidence>
<reference evidence="8 9" key="1">
    <citation type="submission" date="2020-04" db="EMBL/GenBank/DDBJ databases">
        <title>Flammeovirgaceae bacterium KN852 isolated from deep sea.</title>
        <authorList>
            <person name="Zhang D.-C."/>
        </authorList>
    </citation>
    <scope>NUCLEOTIDE SEQUENCE [LARGE SCALE GENOMIC DNA]</scope>
    <source>
        <strain evidence="8 9">KN852</strain>
    </source>
</reference>
<evidence type="ECO:0000313" key="9">
    <source>
        <dbReference type="Proteomes" id="UP000559010"/>
    </source>
</evidence>
<feature type="domain" description="PPIase FKBP-type" evidence="7">
    <location>
        <begin position="150"/>
        <end position="235"/>
    </location>
</feature>
<sequence>MNVKLSADDSVIYNSDESGRPADYPVMPTLGEREKGTIVEIFQLLAVNDSIYAEIPATDFYKGGPGLPPSIDSTTTMKISLGLIDILNPEERMNYMTELSSKLKEKQKAKDLEVIKEYIASEGLENVQSTESGIHYIVNQEGEGDSPTATDAVKVHYEGRLLDGTKFDSSLDRGEPITFPLNRVIPGWTEGVQLMTVGSKYTFIIPSTLAYGERGTPGIPANSVLVFDVELLDINPENE</sequence>
<keyword evidence="4 5" id="KW-0413">Isomerase</keyword>
<dbReference type="InterPro" id="IPR046357">
    <property type="entry name" value="PPIase_dom_sf"/>
</dbReference>
<evidence type="ECO:0000256" key="2">
    <source>
        <dbReference type="ARBA" id="ARBA00006577"/>
    </source>
</evidence>
<name>A0A848IW06_9BACT</name>
<dbReference type="Gene3D" id="3.10.50.40">
    <property type="match status" value="1"/>
</dbReference>
<dbReference type="PANTHER" id="PTHR43811">
    <property type="entry name" value="FKBP-TYPE PEPTIDYL-PROLYL CIS-TRANS ISOMERASE FKPA"/>
    <property type="match status" value="1"/>
</dbReference>
<evidence type="ECO:0000256" key="5">
    <source>
        <dbReference type="PROSITE-ProRule" id="PRU00277"/>
    </source>
</evidence>
<dbReference type="AlphaFoldDB" id="A0A848IW06"/>